<evidence type="ECO:0000256" key="1">
    <source>
        <dbReference type="ARBA" id="ARBA00022729"/>
    </source>
</evidence>
<keyword evidence="1" id="KW-0732">Signal</keyword>
<dbReference type="RefSeq" id="WP_181676903.1">
    <property type="nucleotide sequence ID" value="NZ_JABJVM010000010.1"/>
</dbReference>
<name>A0A7W1T773_9LIST</name>
<dbReference type="Proteomes" id="UP000548787">
    <property type="component" value="Unassembled WGS sequence"/>
</dbReference>
<protein>
    <submittedName>
        <fullName evidence="3">DUF4352 domain-containing protein</fullName>
    </submittedName>
</protein>
<dbReference type="AlphaFoldDB" id="A0A7W1T773"/>
<dbReference type="InterPro" id="IPR029051">
    <property type="entry name" value="DUF4352"/>
</dbReference>
<evidence type="ECO:0000259" key="2">
    <source>
        <dbReference type="Pfam" id="PF11611"/>
    </source>
</evidence>
<sequence length="123" mass="13603">MKLGFAPKAYVYEKQDANNFILNIDTVETIPTNNNQTKVLITMEIKNNAGNTQDIGSIDFCLAANKEVYDIDTDSNAFGQPVKAGETIMGDVTFVIPSKIKKANLAYKPSETCLAEWHISIKK</sequence>
<keyword evidence="4" id="KW-1185">Reference proteome</keyword>
<organism evidence="3 4">
    <name type="scientific">Listeria rustica</name>
    <dbReference type="NCBI Taxonomy" id="2713503"/>
    <lineage>
        <taxon>Bacteria</taxon>
        <taxon>Bacillati</taxon>
        <taxon>Bacillota</taxon>
        <taxon>Bacilli</taxon>
        <taxon>Bacillales</taxon>
        <taxon>Listeriaceae</taxon>
        <taxon>Listeria</taxon>
    </lineage>
</organism>
<dbReference type="EMBL" id="JABJVM010000010">
    <property type="protein sequence ID" value="MBA3926756.1"/>
    <property type="molecule type" value="Genomic_DNA"/>
</dbReference>
<proteinExistence type="predicted"/>
<reference evidence="3 4" key="1">
    <citation type="submission" date="2020-08" db="EMBL/GenBank/DDBJ databases">
        <title>Listeria ohnekaius sp. nov. and Listeria portnoyii sp. nov. isolated from non-agricultural and natural environments.</title>
        <authorList>
            <person name="Weller D."/>
            <person name="Belias A.M."/>
            <person name="Liao J."/>
            <person name="Guo S."/>
            <person name="Orsi R.H."/>
            <person name="Wiedmann M."/>
        </authorList>
    </citation>
    <scope>NUCLEOTIDE SEQUENCE [LARGE SCALE GENOMIC DNA]</scope>
    <source>
        <strain evidence="3 4">FSL W9-0585</strain>
    </source>
</reference>
<dbReference type="InterPro" id="IPR029050">
    <property type="entry name" value="Immunoprotect_excell_Ig-like"/>
</dbReference>
<evidence type="ECO:0000313" key="4">
    <source>
        <dbReference type="Proteomes" id="UP000548787"/>
    </source>
</evidence>
<dbReference type="Gene3D" id="2.60.40.1240">
    <property type="match status" value="1"/>
</dbReference>
<dbReference type="Pfam" id="PF11611">
    <property type="entry name" value="DUF4352"/>
    <property type="match status" value="1"/>
</dbReference>
<comment type="caution">
    <text evidence="3">The sequence shown here is derived from an EMBL/GenBank/DDBJ whole genome shotgun (WGS) entry which is preliminary data.</text>
</comment>
<evidence type="ECO:0000313" key="3">
    <source>
        <dbReference type="EMBL" id="MBA3926756.1"/>
    </source>
</evidence>
<gene>
    <name evidence="3" type="ORF">HPK16_10425</name>
</gene>
<feature type="domain" description="DUF4352" evidence="2">
    <location>
        <begin position="27"/>
        <end position="110"/>
    </location>
</feature>
<accession>A0A7W1T773</accession>